<keyword evidence="2" id="KW-1185">Reference proteome</keyword>
<comment type="caution">
    <text evidence="1">The sequence shown here is derived from an EMBL/GenBank/DDBJ whole genome shotgun (WGS) entry which is preliminary data.</text>
</comment>
<proteinExistence type="predicted"/>
<reference evidence="1" key="1">
    <citation type="submission" date="2021-07" db="EMBL/GenBank/DDBJ databases">
        <title>Genome Resource of American Ginseng Black Spot Pathogen Alternaria panax.</title>
        <authorList>
            <person name="Qiu C."/>
            <person name="Wang W."/>
            <person name="Liu Z."/>
        </authorList>
    </citation>
    <scope>NUCLEOTIDE SEQUENCE</scope>
    <source>
        <strain evidence="1">BNCC115425</strain>
    </source>
</reference>
<name>A0AAD4FBW1_9PLEO</name>
<evidence type="ECO:0008006" key="3">
    <source>
        <dbReference type="Google" id="ProtNLM"/>
    </source>
</evidence>
<dbReference type="GO" id="GO:0003676">
    <property type="term" value="F:nucleic acid binding"/>
    <property type="evidence" value="ECO:0007669"/>
    <property type="project" value="InterPro"/>
</dbReference>
<dbReference type="InterPro" id="IPR012677">
    <property type="entry name" value="Nucleotide-bd_a/b_plait_sf"/>
</dbReference>
<dbReference type="AlphaFoldDB" id="A0AAD4FBW1"/>
<dbReference type="SUPFAM" id="SSF54928">
    <property type="entry name" value="RNA-binding domain, RBD"/>
    <property type="match status" value="1"/>
</dbReference>
<dbReference type="Gene3D" id="3.30.70.330">
    <property type="match status" value="1"/>
</dbReference>
<dbReference type="CDD" id="cd00590">
    <property type="entry name" value="RRM_SF"/>
    <property type="match status" value="1"/>
</dbReference>
<accession>A0AAD4FBW1</accession>
<organism evidence="1 2">
    <name type="scientific">Alternaria panax</name>
    <dbReference type="NCBI Taxonomy" id="48097"/>
    <lineage>
        <taxon>Eukaryota</taxon>
        <taxon>Fungi</taxon>
        <taxon>Dikarya</taxon>
        <taxon>Ascomycota</taxon>
        <taxon>Pezizomycotina</taxon>
        <taxon>Dothideomycetes</taxon>
        <taxon>Pleosporomycetidae</taxon>
        <taxon>Pleosporales</taxon>
        <taxon>Pleosporineae</taxon>
        <taxon>Pleosporaceae</taxon>
        <taxon>Alternaria</taxon>
        <taxon>Alternaria sect. Panax</taxon>
    </lineage>
</organism>
<dbReference type="EMBL" id="JAANER010000007">
    <property type="protein sequence ID" value="KAG9187599.1"/>
    <property type="molecule type" value="Genomic_DNA"/>
</dbReference>
<dbReference type="Proteomes" id="UP001199106">
    <property type="component" value="Unassembled WGS sequence"/>
</dbReference>
<dbReference type="InterPro" id="IPR035979">
    <property type="entry name" value="RBD_domain_sf"/>
</dbReference>
<evidence type="ECO:0000313" key="1">
    <source>
        <dbReference type="EMBL" id="KAG9187599.1"/>
    </source>
</evidence>
<evidence type="ECO:0000313" key="2">
    <source>
        <dbReference type="Proteomes" id="UP001199106"/>
    </source>
</evidence>
<sequence length="298" mass="32698">MPLPHVSKAPNEHLIFVKNVPGYLATDEIRILFAKYNPASVKNVYPNSNVTTVVIGFRTKDEAAHAQAGTDQTRLAHVILKVEMYNQRQSVRYLRDRGQVLRPRGAAQDDEAGYFDEELGQEEGSVFTPPTELYVAKDPITAPQGTTWADIAGNRRALVDEAPTMLEVDSLATTESTPISTPHLSIAVPQELFAPGLEHKNFSHTPPAVVSLGYSTPEALAIPPPLSSRSTTTSSADDIGKRVRRLGDITSWETVAQWANESSGHKPARFPAEPLDTTARIQAMHCRSCAFCQLRDRS</sequence>
<gene>
    <name evidence="1" type="ORF">G6011_05470</name>
</gene>
<protein>
    <recommendedName>
        <fullName evidence="3">RRM domain-containing protein</fullName>
    </recommendedName>
</protein>